<comment type="function">
    <text evidence="2">Purine nucleoside enzyme that catalyzes the phosphorolysis of adenosine and inosine nucleosides, yielding D-ribose 1-phosphate and the respective free bases, adenine and hypoxanthine. Also catalyzes the phosphorolysis of S-methyl-5'-thioadenosine into adenine and S-methyl-5-thio-alpha-D-ribose 1-phosphate. Also has adenosine deaminase activity.</text>
</comment>
<dbReference type="CDD" id="cd16833">
    <property type="entry name" value="YfiH"/>
    <property type="match status" value="1"/>
</dbReference>
<dbReference type="RefSeq" id="WP_295659563.1">
    <property type="nucleotide sequence ID" value="NZ_CADCUP010000152.1"/>
</dbReference>
<protein>
    <submittedName>
        <fullName evidence="12">FIG00003370: Multicopper polyphenol oxidase</fullName>
    </submittedName>
</protein>
<evidence type="ECO:0000256" key="9">
    <source>
        <dbReference type="ARBA" id="ARBA00047989"/>
    </source>
</evidence>
<gene>
    <name evidence="12" type="ORF">AVDCRST_MAG06-2280</name>
</gene>
<keyword evidence="4" id="KW-0808">Transferase</keyword>
<keyword evidence="5" id="KW-0479">Metal-binding</keyword>
<keyword evidence="7" id="KW-0862">Zinc</keyword>
<dbReference type="Gene3D" id="3.60.140.10">
    <property type="entry name" value="CNF1/YfiH-like putative cysteine hydrolases"/>
    <property type="match status" value="1"/>
</dbReference>
<evidence type="ECO:0000256" key="6">
    <source>
        <dbReference type="ARBA" id="ARBA00022801"/>
    </source>
</evidence>
<comment type="catalytic activity">
    <reaction evidence="9">
        <text>adenosine + H2O + H(+) = inosine + NH4(+)</text>
        <dbReference type="Rhea" id="RHEA:24408"/>
        <dbReference type="ChEBI" id="CHEBI:15377"/>
        <dbReference type="ChEBI" id="CHEBI:15378"/>
        <dbReference type="ChEBI" id="CHEBI:16335"/>
        <dbReference type="ChEBI" id="CHEBI:17596"/>
        <dbReference type="ChEBI" id="CHEBI:28938"/>
        <dbReference type="EC" id="3.5.4.4"/>
    </reaction>
    <physiologicalReaction direction="left-to-right" evidence="9">
        <dbReference type="Rhea" id="RHEA:24409"/>
    </physiologicalReaction>
</comment>
<dbReference type="InterPro" id="IPR003730">
    <property type="entry name" value="Cu_polyphenol_OxRdtase"/>
</dbReference>
<evidence type="ECO:0000256" key="7">
    <source>
        <dbReference type="ARBA" id="ARBA00022833"/>
    </source>
</evidence>
<name>A0A6J4P4J7_9ACTN</name>
<evidence type="ECO:0000256" key="5">
    <source>
        <dbReference type="ARBA" id="ARBA00022723"/>
    </source>
</evidence>
<dbReference type="PANTHER" id="PTHR30616">
    <property type="entry name" value="UNCHARACTERIZED PROTEIN YFIH"/>
    <property type="match status" value="1"/>
</dbReference>
<evidence type="ECO:0000256" key="1">
    <source>
        <dbReference type="ARBA" id="ARBA00000553"/>
    </source>
</evidence>
<evidence type="ECO:0000256" key="10">
    <source>
        <dbReference type="ARBA" id="ARBA00048968"/>
    </source>
</evidence>
<evidence type="ECO:0000313" key="12">
    <source>
        <dbReference type="EMBL" id="CAA9402475.1"/>
    </source>
</evidence>
<comment type="similarity">
    <text evidence="3">Belongs to the purine nucleoside phosphorylase YfiH/LACC1 family.</text>
</comment>
<organism evidence="12">
    <name type="scientific">uncultured Nocardioides sp</name>
    <dbReference type="NCBI Taxonomy" id="198441"/>
    <lineage>
        <taxon>Bacteria</taxon>
        <taxon>Bacillati</taxon>
        <taxon>Actinomycetota</taxon>
        <taxon>Actinomycetes</taxon>
        <taxon>Propionibacteriales</taxon>
        <taxon>Nocardioidaceae</taxon>
        <taxon>Nocardioides</taxon>
        <taxon>environmental samples</taxon>
    </lineage>
</organism>
<dbReference type="InterPro" id="IPR038371">
    <property type="entry name" value="Cu_polyphenol_OxRdtase_sf"/>
</dbReference>
<evidence type="ECO:0000256" key="2">
    <source>
        <dbReference type="ARBA" id="ARBA00003215"/>
    </source>
</evidence>
<dbReference type="AlphaFoldDB" id="A0A6J4P4J7"/>
<dbReference type="Pfam" id="PF02578">
    <property type="entry name" value="Cu-oxidase_4"/>
    <property type="match status" value="1"/>
</dbReference>
<dbReference type="GO" id="GO:0017061">
    <property type="term" value="F:S-methyl-5-thioadenosine phosphorylase activity"/>
    <property type="evidence" value="ECO:0007669"/>
    <property type="project" value="UniProtKB-EC"/>
</dbReference>
<proteinExistence type="inferred from homology"/>
<dbReference type="SUPFAM" id="SSF64438">
    <property type="entry name" value="CNF1/YfiH-like putative cysteine hydrolases"/>
    <property type="match status" value="1"/>
</dbReference>
<accession>A0A6J4P4J7</accession>
<evidence type="ECO:0000256" key="8">
    <source>
        <dbReference type="ARBA" id="ARBA00023008"/>
    </source>
</evidence>
<dbReference type="InterPro" id="IPR011324">
    <property type="entry name" value="Cytotoxic_necrot_fac-like_cat"/>
</dbReference>
<keyword evidence="8" id="KW-0186">Copper</keyword>
<evidence type="ECO:0000256" key="3">
    <source>
        <dbReference type="ARBA" id="ARBA00007353"/>
    </source>
</evidence>
<comment type="catalytic activity">
    <reaction evidence="11">
        <text>S-methyl-5'-thioadenosine + phosphate = 5-(methylsulfanyl)-alpha-D-ribose 1-phosphate + adenine</text>
        <dbReference type="Rhea" id="RHEA:11852"/>
        <dbReference type="ChEBI" id="CHEBI:16708"/>
        <dbReference type="ChEBI" id="CHEBI:17509"/>
        <dbReference type="ChEBI" id="CHEBI:43474"/>
        <dbReference type="ChEBI" id="CHEBI:58533"/>
        <dbReference type="EC" id="2.4.2.28"/>
    </reaction>
    <physiologicalReaction direction="left-to-right" evidence="11">
        <dbReference type="Rhea" id="RHEA:11853"/>
    </physiologicalReaction>
</comment>
<comment type="catalytic activity">
    <reaction evidence="1">
        <text>inosine + phosphate = alpha-D-ribose 1-phosphate + hypoxanthine</text>
        <dbReference type="Rhea" id="RHEA:27646"/>
        <dbReference type="ChEBI" id="CHEBI:17368"/>
        <dbReference type="ChEBI" id="CHEBI:17596"/>
        <dbReference type="ChEBI" id="CHEBI:43474"/>
        <dbReference type="ChEBI" id="CHEBI:57720"/>
        <dbReference type="EC" id="2.4.2.1"/>
    </reaction>
    <physiologicalReaction direction="left-to-right" evidence="1">
        <dbReference type="Rhea" id="RHEA:27647"/>
    </physiologicalReaction>
</comment>
<keyword evidence="6" id="KW-0378">Hydrolase</keyword>
<dbReference type="GO" id="GO:0005507">
    <property type="term" value="F:copper ion binding"/>
    <property type="evidence" value="ECO:0007669"/>
    <property type="project" value="TreeGrafter"/>
</dbReference>
<dbReference type="GO" id="GO:0016787">
    <property type="term" value="F:hydrolase activity"/>
    <property type="evidence" value="ECO:0007669"/>
    <property type="project" value="UniProtKB-KW"/>
</dbReference>
<dbReference type="PANTHER" id="PTHR30616:SF2">
    <property type="entry name" value="PURINE NUCLEOSIDE PHOSPHORYLASE LACC1"/>
    <property type="match status" value="1"/>
</dbReference>
<dbReference type="EMBL" id="CADCUP010000152">
    <property type="protein sequence ID" value="CAA9402475.1"/>
    <property type="molecule type" value="Genomic_DNA"/>
</dbReference>
<reference evidence="12" key="1">
    <citation type="submission" date="2020-02" db="EMBL/GenBank/DDBJ databases">
        <authorList>
            <person name="Meier V. D."/>
        </authorList>
    </citation>
    <scope>NUCLEOTIDE SEQUENCE</scope>
    <source>
        <strain evidence="12">AVDCRST_MAG06</strain>
    </source>
</reference>
<sequence length="241" mass="24511">MFAFRDRRGPVELAFTDRHAGGAFPPGTPLNLSLRRDGAPVSGPESPGVDALAGVFAGCAAPVGLTQVHEGDVVVVDGGYDGRELVADAVVTATAGLPLMVRAADCVPVLLADPAAGVVGAAHAGRPGLVAEVVPHAVAALRALGATRIEAWIGPHVCGACYEVPVDMRADVAAVVPEALSTTSWGTPALDIGAGVRAQLDTLGVPHHCVDRCTREDDDLWSHRRSGPAAGRLAGLVVVVP</sequence>
<comment type="catalytic activity">
    <reaction evidence="10">
        <text>adenosine + phosphate = alpha-D-ribose 1-phosphate + adenine</text>
        <dbReference type="Rhea" id="RHEA:27642"/>
        <dbReference type="ChEBI" id="CHEBI:16335"/>
        <dbReference type="ChEBI" id="CHEBI:16708"/>
        <dbReference type="ChEBI" id="CHEBI:43474"/>
        <dbReference type="ChEBI" id="CHEBI:57720"/>
        <dbReference type="EC" id="2.4.2.1"/>
    </reaction>
    <physiologicalReaction direction="left-to-right" evidence="10">
        <dbReference type="Rhea" id="RHEA:27643"/>
    </physiologicalReaction>
</comment>
<evidence type="ECO:0000256" key="4">
    <source>
        <dbReference type="ARBA" id="ARBA00022679"/>
    </source>
</evidence>
<evidence type="ECO:0000256" key="11">
    <source>
        <dbReference type="ARBA" id="ARBA00049893"/>
    </source>
</evidence>